<dbReference type="EMBL" id="JAGTJR010000036">
    <property type="protein sequence ID" value="KAH7036277.1"/>
    <property type="molecule type" value="Genomic_DNA"/>
</dbReference>
<keyword evidence="1" id="KW-0812">Transmembrane</keyword>
<keyword evidence="3" id="KW-1185">Reference proteome</keyword>
<name>A0ABQ8FY94_9PEZI</name>
<keyword evidence="1" id="KW-1133">Transmembrane helix</keyword>
<feature type="transmembrane region" description="Helical" evidence="1">
    <location>
        <begin position="20"/>
        <end position="41"/>
    </location>
</feature>
<evidence type="ECO:0000313" key="2">
    <source>
        <dbReference type="EMBL" id="KAH7036277.1"/>
    </source>
</evidence>
<reference evidence="2 3" key="1">
    <citation type="journal article" date="2021" name="Nat. Commun.">
        <title>Genetic determinants of endophytism in the Arabidopsis root mycobiome.</title>
        <authorList>
            <person name="Mesny F."/>
            <person name="Miyauchi S."/>
            <person name="Thiergart T."/>
            <person name="Pickel B."/>
            <person name="Atanasova L."/>
            <person name="Karlsson M."/>
            <person name="Huettel B."/>
            <person name="Barry K.W."/>
            <person name="Haridas S."/>
            <person name="Chen C."/>
            <person name="Bauer D."/>
            <person name="Andreopoulos W."/>
            <person name="Pangilinan J."/>
            <person name="LaButti K."/>
            <person name="Riley R."/>
            <person name="Lipzen A."/>
            <person name="Clum A."/>
            <person name="Drula E."/>
            <person name="Henrissat B."/>
            <person name="Kohler A."/>
            <person name="Grigoriev I.V."/>
            <person name="Martin F.M."/>
            <person name="Hacquard S."/>
        </authorList>
    </citation>
    <scope>NUCLEOTIDE SEQUENCE [LARGE SCALE GENOMIC DNA]</scope>
    <source>
        <strain evidence="2 3">MPI-SDFR-AT-0080</strain>
    </source>
</reference>
<protein>
    <submittedName>
        <fullName evidence="2">Uncharacterized protein</fullName>
    </submittedName>
</protein>
<evidence type="ECO:0000313" key="3">
    <source>
        <dbReference type="Proteomes" id="UP000774617"/>
    </source>
</evidence>
<evidence type="ECO:0000256" key="1">
    <source>
        <dbReference type="SAM" id="Phobius"/>
    </source>
</evidence>
<keyword evidence="1" id="KW-0472">Membrane</keyword>
<gene>
    <name evidence="2" type="ORF">B0J12DRAFT_703504</name>
</gene>
<proteinExistence type="predicted"/>
<sequence>MVKAVAPNDRPRHGRKVVRCPLVIVMVFLHNGTAPPIHFLYDRDMRFRALTWATGIEAAISIPRIIICRGSRCEQGIGREKSGIPRLLSTDGDTASYARIPDFQAISHFSQPSPVIESATDLSCAGC</sequence>
<organism evidence="2 3">
    <name type="scientific">Macrophomina phaseolina</name>
    <dbReference type="NCBI Taxonomy" id="35725"/>
    <lineage>
        <taxon>Eukaryota</taxon>
        <taxon>Fungi</taxon>
        <taxon>Dikarya</taxon>
        <taxon>Ascomycota</taxon>
        <taxon>Pezizomycotina</taxon>
        <taxon>Dothideomycetes</taxon>
        <taxon>Dothideomycetes incertae sedis</taxon>
        <taxon>Botryosphaeriales</taxon>
        <taxon>Botryosphaeriaceae</taxon>
        <taxon>Macrophomina</taxon>
    </lineage>
</organism>
<dbReference type="Proteomes" id="UP000774617">
    <property type="component" value="Unassembled WGS sequence"/>
</dbReference>
<accession>A0ABQ8FY94</accession>
<comment type="caution">
    <text evidence="2">The sequence shown here is derived from an EMBL/GenBank/DDBJ whole genome shotgun (WGS) entry which is preliminary data.</text>
</comment>